<dbReference type="EMBL" id="BAABLN010000002">
    <property type="protein sequence ID" value="GAA4689384.1"/>
    <property type="molecule type" value="Genomic_DNA"/>
</dbReference>
<keyword evidence="8 9" id="KW-0131">Cell cycle</keyword>
<comment type="subcellular location">
    <subcellularLocation>
        <location evidence="1 9">Cytoplasm</location>
    </subcellularLocation>
</comment>
<comment type="function">
    <text evidence="9">Site-specific tyrosine recombinase, which acts by catalyzing the cutting and rejoining of the recombining DNA molecules. The XerC-XerD complex is essential to convert dimers of the bacterial chromosome into monomers to permit their segregation at cell division. It also contributes to the segregational stability of plasmids.</text>
</comment>
<feature type="domain" description="Tyr recombinase" evidence="10">
    <location>
        <begin position="135"/>
        <end position="323"/>
    </location>
</feature>
<dbReference type="CDD" id="cd00798">
    <property type="entry name" value="INT_XerDC_C"/>
    <property type="match status" value="1"/>
</dbReference>
<comment type="subunit">
    <text evidence="9">Forms a cyclic heterotetrameric complex composed of two molecules of XerC and two molecules of XerD.</text>
</comment>
<keyword evidence="4 9" id="KW-0159">Chromosome partition</keyword>
<keyword evidence="5 9" id="KW-0229">DNA integration</keyword>
<dbReference type="PROSITE" id="PS51900">
    <property type="entry name" value="CB"/>
    <property type="match status" value="1"/>
</dbReference>
<dbReference type="Pfam" id="PF00589">
    <property type="entry name" value="Phage_integrase"/>
    <property type="match status" value="1"/>
</dbReference>
<dbReference type="Proteomes" id="UP001501446">
    <property type="component" value="Unassembled WGS sequence"/>
</dbReference>
<dbReference type="Gene3D" id="1.10.150.130">
    <property type="match status" value="1"/>
</dbReference>
<accession>A0ABP8WJ45</accession>
<name>A0ABP8WJ45_9MICC</name>
<dbReference type="InterPro" id="IPR044068">
    <property type="entry name" value="CB"/>
</dbReference>
<dbReference type="NCBIfam" id="NF001399">
    <property type="entry name" value="PRK00283.1"/>
    <property type="match status" value="1"/>
</dbReference>
<organism evidence="12 13">
    <name type="scientific">Kocuria gwangalliensis</name>
    <dbReference type="NCBI Taxonomy" id="501592"/>
    <lineage>
        <taxon>Bacteria</taxon>
        <taxon>Bacillati</taxon>
        <taxon>Actinomycetota</taxon>
        <taxon>Actinomycetes</taxon>
        <taxon>Micrococcales</taxon>
        <taxon>Micrococcaceae</taxon>
        <taxon>Kocuria</taxon>
    </lineage>
</organism>
<feature type="active site" evidence="9">
    <location>
        <position position="301"/>
    </location>
</feature>
<keyword evidence="13" id="KW-1185">Reference proteome</keyword>
<evidence type="ECO:0000256" key="7">
    <source>
        <dbReference type="ARBA" id="ARBA00023172"/>
    </source>
</evidence>
<feature type="active site" evidence="9">
    <location>
        <position position="203"/>
    </location>
</feature>
<evidence type="ECO:0000256" key="6">
    <source>
        <dbReference type="ARBA" id="ARBA00023125"/>
    </source>
</evidence>
<evidence type="ECO:0000256" key="4">
    <source>
        <dbReference type="ARBA" id="ARBA00022829"/>
    </source>
</evidence>
<keyword evidence="6 9" id="KW-0238">DNA-binding</keyword>
<protein>
    <recommendedName>
        <fullName evidence="9">Tyrosine recombinase XerC</fullName>
    </recommendedName>
</protein>
<dbReference type="InterPro" id="IPR023009">
    <property type="entry name" value="Tyrosine_recombinase_XerC/XerD"/>
</dbReference>
<keyword evidence="7 9" id="KW-0233">DNA recombination</keyword>
<dbReference type="PANTHER" id="PTHR30349">
    <property type="entry name" value="PHAGE INTEGRASE-RELATED"/>
    <property type="match status" value="1"/>
</dbReference>
<keyword evidence="2 9" id="KW-0963">Cytoplasm</keyword>
<dbReference type="InterPro" id="IPR013762">
    <property type="entry name" value="Integrase-like_cat_sf"/>
</dbReference>
<evidence type="ECO:0000259" key="11">
    <source>
        <dbReference type="PROSITE" id="PS51900"/>
    </source>
</evidence>
<evidence type="ECO:0000256" key="5">
    <source>
        <dbReference type="ARBA" id="ARBA00022908"/>
    </source>
</evidence>
<evidence type="ECO:0000256" key="9">
    <source>
        <dbReference type="HAMAP-Rule" id="MF_01808"/>
    </source>
</evidence>
<comment type="caution">
    <text evidence="12">The sequence shown here is derived from an EMBL/GenBank/DDBJ whole genome shotgun (WGS) entry which is preliminary data.</text>
</comment>
<dbReference type="InterPro" id="IPR002104">
    <property type="entry name" value="Integrase_catalytic"/>
</dbReference>
<feature type="active site" evidence="9">
    <location>
        <position position="175"/>
    </location>
</feature>
<evidence type="ECO:0000256" key="2">
    <source>
        <dbReference type="ARBA" id="ARBA00022490"/>
    </source>
</evidence>
<sequence>MAGSPELPVTDSSVPPDLERAVHRYLDHLTVERGLAANTLAAYRRDLTRYVEFLTGATAVSKGGSVSVPSEISTEHVRAFVRLLHEGSPEHPALSTRSTARVLAAVRGAHAFWVAEGLCPVDVASRVSPPTPPQRLPKAIALDSVEKILSAPDPESPAGLRARAFLELLYATGARISEAVALDVDDLAGLQDSELSFVRLLGKGNKQRMVPVGSYAKKALDQYLVRGRPELSRHGKGTPAVFLNARGGRISRQTAWTMVKDAAELAQLGEDVTPHTLRHSFATHLLEGGADLRVVQELLGHASLATTQIYTKVSVESLREVYATAHPRAQ</sequence>
<keyword evidence="3 9" id="KW-0132">Cell division</keyword>
<dbReference type="PANTHER" id="PTHR30349:SF81">
    <property type="entry name" value="TYROSINE RECOMBINASE XERC"/>
    <property type="match status" value="1"/>
</dbReference>
<dbReference type="InterPro" id="IPR010998">
    <property type="entry name" value="Integrase_recombinase_N"/>
</dbReference>
<dbReference type="Pfam" id="PF02899">
    <property type="entry name" value="Phage_int_SAM_1"/>
    <property type="match status" value="1"/>
</dbReference>
<dbReference type="HAMAP" id="MF_01808">
    <property type="entry name" value="Recomb_XerC_XerD"/>
    <property type="match status" value="1"/>
</dbReference>
<gene>
    <name evidence="12" type="primary">xerD</name>
    <name evidence="9" type="synonym">xerC</name>
    <name evidence="12" type="ORF">GCM10025781_02710</name>
</gene>
<evidence type="ECO:0000313" key="12">
    <source>
        <dbReference type="EMBL" id="GAA4689384.1"/>
    </source>
</evidence>
<feature type="active site" evidence="9">
    <location>
        <position position="278"/>
    </location>
</feature>
<feature type="active site" description="O-(3'-phospho-DNA)-tyrosine intermediate" evidence="9">
    <location>
        <position position="310"/>
    </location>
</feature>
<dbReference type="PROSITE" id="PS51898">
    <property type="entry name" value="TYR_RECOMBINASE"/>
    <property type="match status" value="1"/>
</dbReference>
<dbReference type="InterPro" id="IPR011010">
    <property type="entry name" value="DNA_brk_join_enz"/>
</dbReference>
<evidence type="ECO:0000256" key="1">
    <source>
        <dbReference type="ARBA" id="ARBA00004496"/>
    </source>
</evidence>
<evidence type="ECO:0000256" key="8">
    <source>
        <dbReference type="ARBA" id="ARBA00023306"/>
    </source>
</evidence>
<dbReference type="SUPFAM" id="SSF47823">
    <property type="entry name" value="lambda integrase-like, N-terminal domain"/>
    <property type="match status" value="1"/>
</dbReference>
<evidence type="ECO:0000259" key="10">
    <source>
        <dbReference type="PROSITE" id="PS51898"/>
    </source>
</evidence>
<proteinExistence type="inferred from homology"/>
<feature type="domain" description="Core-binding (CB)" evidence="11">
    <location>
        <begin position="16"/>
        <end position="114"/>
    </location>
</feature>
<dbReference type="RefSeq" id="WP_312397760.1">
    <property type="nucleotide sequence ID" value="NZ_BAABLN010000002.1"/>
</dbReference>
<reference evidence="13" key="1">
    <citation type="journal article" date="2019" name="Int. J. Syst. Evol. Microbiol.">
        <title>The Global Catalogue of Microorganisms (GCM) 10K type strain sequencing project: providing services to taxonomists for standard genome sequencing and annotation.</title>
        <authorList>
            <consortium name="The Broad Institute Genomics Platform"/>
            <consortium name="The Broad Institute Genome Sequencing Center for Infectious Disease"/>
            <person name="Wu L."/>
            <person name="Ma J."/>
        </authorList>
    </citation>
    <scope>NUCLEOTIDE SEQUENCE [LARGE SCALE GENOMIC DNA]</scope>
    <source>
        <strain evidence="13">JCM 18958</strain>
    </source>
</reference>
<feature type="active site" evidence="9">
    <location>
        <position position="275"/>
    </location>
</feature>
<evidence type="ECO:0000256" key="3">
    <source>
        <dbReference type="ARBA" id="ARBA00022618"/>
    </source>
</evidence>
<dbReference type="SUPFAM" id="SSF56349">
    <property type="entry name" value="DNA breaking-rejoining enzymes"/>
    <property type="match status" value="1"/>
</dbReference>
<dbReference type="InterPro" id="IPR050090">
    <property type="entry name" value="Tyrosine_recombinase_XerCD"/>
</dbReference>
<evidence type="ECO:0000313" key="13">
    <source>
        <dbReference type="Proteomes" id="UP001501446"/>
    </source>
</evidence>
<comment type="similarity">
    <text evidence="9">Belongs to the 'phage' integrase family. XerC subfamily.</text>
</comment>
<dbReference type="Gene3D" id="1.10.443.10">
    <property type="entry name" value="Intergrase catalytic core"/>
    <property type="match status" value="1"/>
</dbReference>
<dbReference type="InterPro" id="IPR004107">
    <property type="entry name" value="Integrase_SAM-like_N"/>
</dbReference>